<organism evidence="13 14">
    <name type="scientific">Elysia crispata</name>
    <name type="common">lettuce slug</name>
    <dbReference type="NCBI Taxonomy" id="231223"/>
    <lineage>
        <taxon>Eukaryota</taxon>
        <taxon>Metazoa</taxon>
        <taxon>Spiralia</taxon>
        <taxon>Lophotrochozoa</taxon>
        <taxon>Mollusca</taxon>
        <taxon>Gastropoda</taxon>
        <taxon>Heterobranchia</taxon>
        <taxon>Euthyneura</taxon>
        <taxon>Panpulmonata</taxon>
        <taxon>Sacoglossa</taxon>
        <taxon>Placobranchoidea</taxon>
        <taxon>Plakobranchidae</taxon>
        <taxon>Elysia</taxon>
    </lineage>
</organism>
<evidence type="ECO:0000256" key="4">
    <source>
        <dbReference type="ARBA" id="ARBA00022737"/>
    </source>
</evidence>
<keyword evidence="8" id="KW-0238">DNA-binding</keyword>
<dbReference type="FunFam" id="3.30.160.60:FF:000744">
    <property type="entry name" value="zinc finger E-box-binding homeobox 1"/>
    <property type="match status" value="1"/>
</dbReference>
<evidence type="ECO:0000256" key="7">
    <source>
        <dbReference type="ARBA" id="ARBA00023015"/>
    </source>
</evidence>
<dbReference type="FunFam" id="3.30.160.60:FF:000145">
    <property type="entry name" value="Zinc finger protein 574"/>
    <property type="match status" value="1"/>
</dbReference>
<name>A0AAE1EBK4_9GAST</name>
<dbReference type="EMBL" id="JAWDGP010000505">
    <property type="protein sequence ID" value="KAK3799993.1"/>
    <property type="molecule type" value="Genomic_DNA"/>
</dbReference>
<dbReference type="GO" id="GO:0008270">
    <property type="term" value="F:zinc ion binding"/>
    <property type="evidence" value="ECO:0007669"/>
    <property type="project" value="UniProtKB-KW"/>
</dbReference>
<evidence type="ECO:0000256" key="1">
    <source>
        <dbReference type="ARBA" id="ARBA00004123"/>
    </source>
</evidence>
<gene>
    <name evidence="13" type="ORF">RRG08_035592</name>
</gene>
<dbReference type="InterPro" id="IPR013087">
    <property type="entry name" value="Znf_C2H2_type"/>
</dbReference>
<evidence type="ECO:0000256" key="9">
    <source>
        <dbReference type="ARBA" id="ARBA00023163"/>
    </source>
</evidence>
<dbReference type="Proteomes" id="UP001283361">
    <property type="component" value="Unassembled WGS sequence"/>
</dbReference>
<evidence type="ECO:0000313" key="14">
    <source>
        <dbReference type="Proteomes" id="UP001283361"/>
    </source>
</evidence>
<dbReference type="FunFam" id="3.30.160.60:FF:002343">
    <property type="entry name" value="Zinc finger protein 33A"/>
    <property type="match status" value="1"/>
</dbReference>
<feature type="domain" description="C2H2-type" evidence="12">
    <location>
        <begin position="333"/>
        <end position="360"/>
    </location>
</feature>
<evidence type="ECO:0000256" key="6">
    <source>
        <dbReference type="ARBA" id="ARBA00022833"/>
    </source>
</evidence>
<dbReference type="PANTHER" id="PTHR24381">
    <property type="entry name" value="ZINC FINGER PROTEIN"/>
    <property type="match status" value="1"/>
</dbReference>
<feature type="domain" description="C2H2-type" evidence="12">
    <location>
        <begin position="305"/>
        <end position="332"/>
    </location>
</feature>
<keyword evidence="7" id="KW-0805">Transcription regulation</keyword>
<comment type="caution">
    <text evidence="13">The sequence shown here is derived from an EMBL/GenBank/DDBJ whole genome shotgun (WGS) entry which is preliminary data.</text>
</comment>
<keyword evidence="4" id="KW-0677">Repeat</keyword>
<evidence type="ECO:0000256" key="11">
    <source>
        <dbReference type="PROSITE-ProRule" id="PRU00042"/>
    </source>
</evidence>
<dbReference type="GO" id="GO:0005634">
    <property type="term" value="C:nucleus"/>
    <property type="evidence" value="ECO:0007669"/>
    <property type="project" value="UniProtKB-SubCell"/>
</dbReference>
<keyword evidence="9" id="KW-0804">Transcription</keyword>
<feature type="domain" description="C2H2-type" evidence="12">
    <location>
        <begin position="249"/>
        <end position="276"/>
    </location>
</feature>
<feature type="domain" description="C2H2-type" evidence="12">
    <location>
        <begin position="221"/>
        <end position="248"/>
    </location>
</feature>
<proteinExistence type="inferred from homology"/>
<keyword evidence="10" id="KW-0539">Nucleus</keyword>
<dbReference type="AlphaFoldDB" id="A0AAE1EBK4"/>
<sequence length="372" mass="43117">MDNFFNIDDEKPSILTLRASVEAYSARIQKEWADARMELSGVIELPYSRPTLSPNLEKTGEDCFTCSSSEPKMAEWKPSETNEVFGGREPKLSCSQGKIDNISCEVEKGQAAEPKMICPSGEDNICNNADIKGEMDYRVLRNTKAQQKLQQQSDWSSSGADCSLLRRVTEDPIFSTRCDEKNSRIKFQSVKHYICDVCDRSFSKYGHLTEHQRIHTRIRPYKCDMCNKSFARKSLVSTHLRTHSNEKPYKCDECDRNFGHKSDLIVHRRTHSGDRPFKCDLCGKCYMKCGDLTRHKRMHSGDRLYKCDVCHKTFMRSSSLTVHKRKHSGERPFKCDVCDQDFFQSGHLVRHKKKHSVDRLYIVIDRLKNFQR</sequence>
<keyword evidence="14" id="KW-1185">Reference proteome</keyword>
<dbReference type="SMART" id="SM00355">
    <property type="entry name" value="ZnF_C2H2"/>
    <property type="match status" value="6"/>
</dbReference>
<evidence type="ECO:0000256" key="8">
    <source>
        <dbReference type="ARBA" id="ARBA00023125"/>
    </source>
</evidence>
<evidence type="ECO:0000256" key="3">
    <source>
        <dbReference type="ARBA" id="ARBA00022723"/>
    </source>
</evidence>
<dbReference type="SUPFAM" id="SSF57667">
    <property type="entry name" value="beta-beta-alpha zinc fingers"/>
    <property type="match status" value="3"/>
</dbReference>
<evidence type="ECO:0000313" key="13">
    <source>
        <dbReference type="EMBL" id="KAK3799993.1"/>
    </source>
</evidence>
<protein>
    <recommendedName>
        <fullName evidence="12">C2H2-type domain-containing protein</fullName>
    </recommendedName>
</protein>
<accession>A0AAE1EBK4</accession>
<keyword evidence="5 11" id="KW-0863">Zinc-finger</keyword>
<keyword evidence="3" id="KW-0479">Metal-binding</keyword>
<feature type="domain" description="C2H2-type" evidence="12">
    <location>
        <begin position="277"/>
        <end position="304"/>
    </location>
</feature>
<keyword evidence="6" id="KW-0862">Zinc</keyword>
<comment type="similarity">
    <text evidence="2">Belongs to the krueppel C2H2-type zinc-finger protein family.</text>
</comment>
<comment type="subcellular location">
    <subcellularLocation>
        <location evidence="1">Nucleus</location>
    </subcellularLocation>
</comment>
<evidence type="ECO:0000256" key="5">
    <source>
        <dbReference type="ARBA" id="ARBA00022771"/>
    </source>
</evidence>
<dbReference type="FunFam" id="3.30.160.60:FF:001289">
    <property type="entry name" value="Zinc finger protein 574"/>
    <property type="match status" value="1"/>
</dbReference>
<dbReference type="GO" id="GO:0000981">
    <property type="term" value="F:DNA-binding transcription factor activity, RNA polymerase II-specific"/>
    <property type="evidence" value="ECO:0007669"/>
    <property type="project" value="TreeGrafter"/>
</dbReference>
<reference evidence="13" key="1">
    <citation type="journal article" date="2023" name="G3 (Bethesda)">
        <title>A reference genome for the long-term kleptoplast-retaining sea slug Elysia crispata morphotype clarki.</title>
        <authorList>
            <person name="Eastman K.E."/>
            <person name="Pendleton A.L."/>
            <person name="Shaikh M.A."/>
            <person name="Suttiyut T."/>
            <person name="Ogas R."/>
            <person name="Tomko P."/>
            <person name="Gavelis G."/>
            <person name="Widhalm J.R."/>
            <person name="Wisecaver J.H."/>
        </authorList>
    </citation>
    <scope>NUCLEOTIDE SEQUENCE</scope>
    <source>
        <strain evidence="13">ECLA1</strain>
    </source>
</reference>
<dbReference type="PROSITE" id="PS00028">
    <property type="entry name" value="ZINC_FINGER_C2H2_1"/>
    <property type="match status" value="6"/>
</dbReference>
<dbReference type="PROSITE" id="PS50157">
    <property type="entry name" value="ZINC_FINGER_C2H2_2"/>
    <property type="match status" value="6"/>
</dbReference>
<dbReference type="FunFam" id="3.30.160.60:FF:000155">
    <property type="entry name" value="zinc finger protein 133 isoform X1"/>
    <property type="match status" value="1"/>
</dbReference>
<dbReference type="FunFam" id="3.30.160.60:FF:001840">
    <property type="entry name" value="Paternally-expressed gene 3 protein"/>
    <property type="match status" value="1"/>
</dbReference>
<evidence type="ECO:0000256" key="10">
    <source>
        <dbReference type="ARBA" id="ARBA00023242"/>
    </source>
</evidence>
<dbReference type="GO" id="GO:0000977">
    <property type="term" value="F:RNA polymerase II transcription regulatory region sequence-specific DNA binding"/>
    <property type="evidence" value="ECO:0007669"/>
    <property type="project" value="TreeGrafter"/>
</dbReference>
<evidence type="ECO:0000259" key="12">
    <source>
        <dbReference type="PROSITE" id="PS50157"/>
    </source>
</evidence>
<dbReference type="Pfam" id="PF00096">
    <property type="entry name" value="zf-C2H2"/>
    <property type="match status" value="6"/>
</dbReference>
<dbReference type="Gene3D" id="3.30.160.60">
    <property type="entry name" value="Classic Zinc Finger"/>
    <property type="match status" value="6"/>
</dbReference>
<dbReference type="PANTHER" id="PTHR24381:SF393">
    <property type="entry name" value="CHROMATIN-LINKED ADAPTOR FOR MSL PROTEINS, ISOFORM B"/>
    <property type="match status" value="1"/>
</dbReference>
<dbReference type="InterPro" id="IPR036236">
    <property type="entry name" value="Znf_C2H2_sf"/>
</dbReference>
<feature type="domain" description="C2H2-type" evidence="12">
    <location>
        <begin position="193"/>
        <end position="220"/>
    </location>
</feature>
<evidence type="ECO:0000256" key="2">
    <source>
        <dbReference type="ARBA" id="ARBA00006991"/>
    </source>
</evidence>